<evidence type="ECO:0000256" key="5">
    <source>
        <dbReference type="ARBA" id="ARBA00022729"/>
    </source>
</evidence>
<evidence type="ECO:0000256" key="7">
    <source>
        <dbReference type="ARBA" id="ARBA00023237"/>
    </source>
</evidence>
<dbReference type="Gene3D" id="2.170.130.10">
    <property type="entry name" value="TonB-dependent receptor, plug domain"/>
    <property type="match status" value="1"/>
</dbReference>
<comment type="subcellular location">
    <subcellularLocation>
        <location evidence="1">Cell outer membrane</location>
        <topology evidence="1">Multi-pass membrane protein</topology>
    </subcellularLocation>
</comment>
<dbReference type="GO" id="GO:0044718">
    <property type="term" value="P:siderophore transmembrane transport"/>
    <property type="evidence" value="ECO:0007669"/>
    <property type="project" value="TreeGrafter"/>
</dbReference>
<keyword evidence="5" id="KW-0732">Signal</keyword>
<keyword evidence="4" id="KW-0812">Transmembrane</keyword>
<dbReference type="Pfam" id="PF07715">
    <property type="entry name" value="Plug"/>
    <property type="match status" value="1"/>
</dbReference>
<dbReference type="Gene3D" id="2.40.170.20">
    <property type="entry name" value="TonB-dependent receptor, beta-barrel domain"/>
    <property type="match status" value="1"/>
</dbReference>
<evidence type="ECO:0000256" key="3">
    <source>
        <dbReference type="ARBA" id="ARBA00022452"/>
    </source>
</evidence>
<evidence type="ECO:0000259" key="8">
    <source>
        <dbReference type="Pfam" id="PF07715"/>
    </source>
</evidence>
<evidence type="ECO:0000256" key="4">
    <source>
        <dbReference type="ARBA" id="ARBA00022692"/>
    </source>
</evidence>
<organism evidence="9 10">
    <name type="scientific">Parapedobacter indicus</name>
    <dbReference type="NCBI Taxonomy" id="1477437"/>
    <lineage>
        <taxon>Bacteria</taxon>
        <taxon>Pseudomonadati</taxon>
        <taxon>Bacteroidota</taxon>
        <taxon>Sphingobacteriia</taxon>
        <taxon>Sphingobacteriales</taxon>
        <taxon>Sphingobacteriaceae</taxon>
        <taxon>Parapedobacter</taxon>
    </lineage>
</organism>
<evidence type="ECO:0000313" key="10">
    <source>
        <dbReference type="Proteomes" id="UP000198670"/>
    </source>
</evidence>
<evidence type="ECO:0000256" key="1">
    <source>
        <dbReference type="ARBA" id="ARBA00004571"/>
    </source>
</evidence>
<dbReference type="GO" id="GO:0009279">
    <property type="term" value="C:cell outer membrane"/>
    <property type="evidence" value="ECO:0007669"/>
    <property type="project" value="UniProtKB-SubCell"/>
</dbReference>
<dbReference type="InterPro" id="IPR039426">
    <property type="entry name" value="TonB-dep_rcpt-like"/>
</dbReference>
<dbReference type="SUPFAM" id="SSF56935">
    <property type="entry name" value="Porins"/>
    <property type="match status" value="1"/>
</dbReference>
<keyword evidence="2" id="KW-0813">Transport</keyword>
<feature type="domain" description="TonB-dependent receptor plug" evidence="8">
    <location>
        <begin position="178"/>
        <end position="255"/>
    </location>
</feature>
<evidence type="ECO:0000256" key="6">
    <source>
        <dbReference type="ARBA" id="ARBA00023136"/>
    </source>
</evidence>
<dbReference type="AlphaFoldDB" id="A0A1I3DBW2"/>
<dbReference type="Proteomes" id="UP000198670">
    <property type="component" value="Unassembled WGS sequence"/>
</dbReference>
<gene>
    <name evidence="9" type="ORF">SAMN05444682_101399</name>
</gene>
<dbReference type="SUPFAM" id="SSF49464">
    <property type="entry name" value="Carboxypeptidase regulatory domain-like"/>
    <property type="match status" value="1"/>
</dbReference>
<keyword evidence="9" id="KW-0675">Receptor</keyword>
<reference evidence="9 10" key="1">
    <citation type="submission" date="2016-10" db="EMBL/GenBank/DDBJ databases">
        <authorList>
            <person name="de Groot N.N."/>
        </authorList>
    </citation>
    <scope>NUCLEOTIDE SEQUENCE [LARGE SCALE GENOMIC DNA]</scope>
    <source>
        <strain evidence="9 10">RK1</strain>
    </source>
</reference>
<keyword evidence="6" id="KW-0472">Membrane</keyword>
<keyword evidence="10" id="KW-1185">Reference proteome</keyword>
<dbReference type="InterPro" id="IPR012910">
    <property type="entry name" value="Plug_dom"/>
</dbReference>
<name>A0A1I3DBW2_9SPHI</name>
<dbReference type="PANTHER" id="PTHR30069">
    <property type="entry name" value="TONB-DEPENDENT OUTER MEMBRANE RECEPTOR"/>
    <property type="match status" value="1"/>
</dbReference>
<dbReference type="InterPro" id="IPR008969">
    <property type="entry name" value="CarboxyPept-like_regulatory"/>
</dbReference>
<dbReference type="STRING" id="1477437.SAMN05444682_101399"/>
<dbReference type="InterPro" id="IPR037066">
    <property type="entry name" value="Plug_dom_sf"/>
</dbReference>
<dbReference type="GO" id="GO:0015344">
    <property type="term" value="F:siderophore uptake transmembrane transporter activity"/>
    <property type="evidence" value="ECO:0007669"/>
    <property type="project" value="TreeGrafter"/>
</dbReference>
<evidence type="ECO:0000256" key="2">
    <source>
        <dbReference type="ARBA" id="ARBA00022448"/>
    </source>
</evidence>
<keyword evidence="3" id="KW-1134">Transmembrane beta strand</keyword>
<dbReference type="EMBL" id="FOQO01000001">
    <property type="protein sequence ID" value="SFH84215.1"/>
    <property type="molecule type" value="Genomic_DNA"/>
</dbReference>
<dbReference type="Gene3D" id="2.60.40.1120">
    <property type="entry name" value="Carboxypeptidase-like, regulatory domain"/>
    <property type="match status" value="1"/>
</dbReference>
<dbReference type="InterPro" id="IPR036942">
    <property type="entry name" value="Beta-barrel_TonB_sf"/>
</dbReference>
<dbReference type="Pfam" id="PF13715">
    <property type="entry name" value="CarbopepD_reg_2"/>
    <property type="match status" value="1"/>
</dbReference>
<dbReference type="PANTHER" id="PTHR30069:SF29">
    <property type="entry name" value="HEMOGLOBIN AND HEMOGLOBIN-HAPTOGLOBIN-BINDING PROTEIN 1-RELATED"/>
    <property type="match status" value="1"/>
</dbReference>
<keyword evidence="7" id="KW-0998">Cell outer membrane</keyword>
<protein>
    <submittedName>
        <fullName evidence="9">TonB-dependent Receptor Plug Domain</fullName>
    </submittedName>
</protein>
<accession>A0A1I3DBW2</accession>
<sequence length="808" mass="91051">MVKSGREGGQLKNVFLAAVNWHKACNIVGMSFTRFRKVCFVFITLLASVPVHVSSQTSYTISGHVRDAGTGETLIGASIRLKDDPSVGARTNNYGFFSLTVHETTQVLIISHVGYHAQEVPVTLTSDTTIQIDLSSGELLEEVVISQSTYRENVRSPQMGIARVDVNEIKNVPVLMGEKDVLKTIQLLPGVLSGGEGSSSFYVRGGTGDQNLILLDEAMVYNASHLFGFFSTFNSDAIKEVNLYKGGMPAQYGGRIASVLDITMLDGNKKNFGAEGGVGLIASRLKVDGPIVKDRGSFMISGRRTYADLFLKLSNDEEVNNSRLYFYDLNAKANYRIDEKNTLFLSGYFGRDVLGYSNLFGFDWGNATGTFRWNHVLNSRLFSNTTFVYSNFNYNVSIENDEFNFVIASRIQNYNLKQDFQFFSTSKSTWRFGVNVLQQGISPANINADENTAVNSLKLENRKGMELAAYLSHEWKPTDRLSLIYGLRLNTFLLFGPGTFYAYDGEGDVIEGMEYRGGDLVKHYLNLEPRLSLGYQLQGNNSIKLSYNRNTQNLHQLSNSTSSLPTDAWVMSSNNIKPQIADQVAAGYYQNFGGDRYEFSVESYYKYMQNQIDYRNGADLQANEHIEAELLFGLGRAYGVEVFLKKREGRLNGWLSYALSRSERRFGGINNKNWFAARQDRTHDASVVGMYQLSPRWNLSATFVYSTGNAVTFPSGKYTVDGRTLWYYTERNGYRMPDYHRLDLGTTWESATSKRFKSSWTFGIYNVYNRKNAFIIDFREKEGNPNATEAYQIALFGIIPSVTWNFKF</sequence>
<proteinExistence type="predicted"/>
<evidence type="ECO:0000313" key="9">
    <source>
        <dbReference type="EMBL" id="SFH84215.1"/>
    </source>
</evidence>